<gene>
    <name evidence="8" type="primary">yhjD</name>
    <name evidence="8" type="ORF">GCM10009765_39300</name>
</gene>
<keyword evidence="9" id="KW-1185">Reference proteome</keyword>
<organism evidence="8 9">
    <name type="scientific">Fodinicola feengrottensis</name>
    <dbReference type="NCBI Taxonomy" id="435914"/>
    <lineage>
        <taxon>Bacteria</taxon>
        <taxon>Bacillati</taxon>
        <taxon>Actinomycetota</taxon>
        <taxon>Actinomycetes</taxon>
        <taxon>Mycobacteriales</taxon>
        <taxon>Fodinicola</taxon>
    </lineage>
</organism>
<accession>A0ABP4TDZ8</accession>
<feature type="transmembrane region" description="Helical" evidence="7">
    <location>
        <begin position="259"/>
        <end position="277"/>
    </location>
</feature>
<keyword evidence="4 7" id="KW-1133">Transmembrane helix</keyword>
<evidence type="ECO:0000256" key="2">
    <source>
        <dbReference type="ARBA" id="ARBA00022475"/>
    </source>
</evidence>
<feature type="compositionally biased region" description="Acidic residues" evidence="6">
    <location>
        <begin position="299"/>
        <end position="312"/>
    </location>
</feature>
<evidence type="ECO:0000256" key="6">
    <source>
        <dbReference type="SAM" id="MobiDB-lite"/>
    </source>
</evidence>
<sequence length="322" mass="34618">MADSQSLAEKGAEVVQGAQRRLDRLRERFGWLDHIIKAGALFGEVTAGRLAAACTYYGFLAIFPLLLLAFSVLGYVFAGHPEITQQVETTLHQNLPFISVQDIVKARGAAGIIGLVGFFFAGLGWVDATRSAIRAIWKRPEAPGNFVVRKLIDAGILVGLGVILALSFVVSGVLSGGTRLILQFLGLADSGGGSFFLQAVGVVLSLAVNVIFFIALMSGLPRLKIPFKVVLLPALLSAAGFTLLRTLGVLYISRTQANPAYQAVAVSVGILLFLFYLNQLMFFSSALTATDRRIRADEVDPYDTEEEVEANDSEPTPVATRK</sequence>
<dbReference type="EMBL" id="BAAANY010000014">
    <property type="protein sequence ID" value="GAA1686091.1"/>
    <property type="molecule type" value="Genomic_DNA"/>
</dbReference>
<evidence type="ECO:0000256" key="5">
    <source>
        <dbReference type="ARBA" id="ARBA00023136"/>
    </source>
</evidence>
<evidence type="ECO:0000313" key="8">
    <source>
        <dbReference type="EMBL" id="GAA1686091.1"/>
    </source>
</evidence>
<comment type="caution">
    <text evidence="8">The sequence shown here is derived from an EMBL/GenBank/DDBJ whole genome shotgun (WGS) entry which is preliminary data.</text>
</comment>
<dbReference type="InterPro" id="IPR017039">
    <property type="entry name" value="Virul_fac_BrkB"/>
</dbReference>
<feature type="transmembrane region" description="Helical" evidence="7">
    <location>
        <begin position="151"/>
        <end position="175"/>
    </location>
</feature>
<keyword evidence="3 7" id="KW-0812">Transmembrane</keyword>
<comment type="subcellular location">
    <subcellularLocation>
        <location evidence="1">Cell membrane</location>
        <topology evidence="1">Multi-pass membrane protein</topology>
    </subcellularLocation>
</comment>
<evidence type="ECO:0000256" key="3">
    <source>
        <dbReference type="ARBA" id="ARBA00022692"/>
    </source>
</evidence>
<evidence type="ECO:0000256" key="7">
    <source>
        <dbReference type="SAM" id="Phobius"/>
    </source>
</evidence>
<protein>
    <submittedName>
        <fullName evidence="8">Inner membrane protein YhjD</fullName>
    </submittedName>
</protein>
<dbReference type="RefSeq" id="WP_344311692.1">
    <property type="nucleotide sequence ID" value="NZ_BAAANY010000014.1"/>
</dbReference>
<keyword evidence="5 7" id="KW-0472">Membrane</keyword>
<feature type="transmembrane region" description="Helical" evidence="7">
    <location>
        <begin position="56"/>
        <end position="78"/>
    </location>
</feature>
<feature type="region of interest" description="Disordered" evidence="6">
    <location>
        <begin position="298"/>
        <end position="322"/>
    </location>
</feature>
<dbReference type="PIRSF" id="PIRSF035875">
    <property type="entry name" value="RNase_BN"/>
    <property type="match status" value="1"/>
</dbReference>
<proteinExistence type="predicted"/>
<keyword evidence="2" id="KW-1003">Cell membrane</keyword>
<feature type="transmembrane region" description="Helical" evidence="7">
    <location>
        <begin position="109"/>
        <end position="130"/>
    </location>
</feature>
<dbReference type="Pfam" id="PF03631">
    <property type="entry name" value="Virul_fac_BrkB"/>
    <property type="match status" value="1"/>
</dbReference>
<name>A0ABP4TDZ8_9ACTN</name>
<dbReference type="PANTHER" id="PTHR30213">
    <property type="entry name" value="INNER MEMBRANE PROTEIN YHJD"/>
    <property type="match status" value="1"/>
</dbReference>
<feature type="transmembrane region" description="Helical" evidence="7">
    <location>
        <begin position="195"/>
        <end position="217"/>
    </location>
</feature>
<reference evidence="9" key="1">
    <citation type="journal article" date="2019" name="Int. J. Syst. Evol. Microbiol.">
        <title>The Global Catalogue of Microorganisms (GCM) 10K type strain sequencing project: providing services to taxonomists for standard genome sequencing and annotation.</title>
        <authorList>
            <consortium name="The Broad Institute Genomics Platform"/>
            <consortium name="The Broad Institute Genome Sequencing Center for Infectious Disease"/>
            <person name="Wu L."/>
            <person name="Ma J."/>
        </authorList>
    </citation>
    <scope>NUCLEOTIDE SEQUENCE [LARGE SCALE GENOMIC DNA]</scope>
    <source>
        <strain evidence="9">JCM 14718</strain>
    </source>
</reference>
<feature type="transmembrane region" description="Helical" evidence="7">
    <location>
        <begin position="229"/>
        <end position="253"/>
    </location>
</feature>
<dbReference type="Proteomes" id="UP001500618">
    <property type="component" value="Unassembled WGS sequence"/>
</dbReference>
<dbReference type="PANTHER" id="PTHR30213:SF1">
    <property type="entry name" value="INNER MEMBRANE PROTEIN YHJD"/>
    <property type="match status" value="1"/>
</dbReference>
<evidence type="ECO:0000256" key="1">
    <source>
        <dbReference type="ARBA" id="ARBA00004651"/>
    </source>
</evidence>
<evidence type="ECO:0000313" key="9">
    <source>
        <dbReference type="Proteomes" id="UP001500618"/>
    </source>
</evidence>
<evidence type="ECO:0000256" key="4">
    <source>
        <dbReference type="ARBA" id="ARBA00022989"/>
    </source>
</evidence>